<accession>A0A1X7KG35</accession>
<evidence type="ECO:0000313" key="3">
    <source>
        <dbReference type="EMBL" id="SMG40100.1"/>
    </source>
</evidence>
<reference evidence="4" key="1">
    <citation type="submission" date="2017-04" db="EMBL/GenBank/DDBJ databases">
        <authorList>
            <person name="Varghese N."/>
            <person name="Submissions S."/>
        </authorList>
    </citation>
    <scope>NUCLEOTIDE SEQUENCE [LARGE SCALE GENOMIC DNA]</scope>
    <source>
        <strain evidence="4">DSM 4125</strain>
    </source>
</reference>
<feature type="chain" id="PRO_5012936996" evidence="1">
    <location>
        <begin position="27"/>
        <end position="210"/>
    </location>
</feature>
<dbReference type="STRING" id="1028.SAMN05661096_02713"/>
<keyword evidence="4" id="KW-1185">Reference proteome</keyword>
<gene>
    <name evidence="3" type="ORF">SAMN05661096_02713</name>
</gene>
<proteinExistence type="predicted"/>
<organism evidence="3 4">
    <name type="scientific">Marivirga sericea</name>
    <dbReference type="NCBI Taxonomy" id="1028"/>
    <lineage>
        <taxon>Bacteria</taxon>
        <taxon>Pseudomonadati</taxon>
        <taxon>Bacteroidota</taxon>
        <taxon>Cytophagia</taxon>
        <taxon>Cytophagales</taxon>
        <taxon>Marivirgaceae</taxon>
        <taxon>Marivirga</taxon>
    </lineage>
</organism>
<keyword evidence="1" id="KW-0732">Signal</keyword>
<protein>
    <submittedName>
        <fullName evidence="3">Outer membrane protein beta-barrel domain-containing protein</fullName>
    </submittedName>
</protein>
<dbReference type="EMBL" id="FXAW01000005">
    <property type="protein sequence ID" value="SMG40100.1"/>
    <property type="molecule type" value="Genomic_DNA"/>
</dbReference>
<evidence type="ECO:0000259" key="2">
    <source>
        <dbReference type="Pfam" id="PF13568"/>
    </source>
</evidence>
<evidence type="ECO:0000313" key="4">
    <source>
        <dbReference type="Proteomes" id="UP000193804"/>
    </source>
</evidence>
<name>A0A1X7KG35_9BACT</name>
<sequence length="210" mass="23411">MNVKQISSLAILISSFLILSSAHLKAQDYGLKTGLVISTVNGQGNTNLKPGAQLGVYKNFGATEKLFVQMEALVTQKGSWNWDSENVNNINLYYFDFAIMFGILLDEKFTINLGIQPSIFLGGSYHYSVDDQKIKENLGGTVSAMDYATLFGLEYDLSDDFTIGGRFNYSFVPLQSYDNIFADNGELPYSMVVQLYGKVKMDKLLNIIKK</sequence>
<feature type="signal peptide" evidence="1">
    <location>
        <begin position="1"/>
        <end position="26"/>
    </location>
</feature>
<feature type="domain" description="Outer membrane protein beta-barrel" evidence="2">
    <location>
        <begin position="28"/>
        <end position="173"/>
    </location>
</feature>
<dbReference type="RefSeq" id="WP_085517873.1">
    <property type="nucleotide sequence ID" value="NZ_FXAW01000005.1"/>
</dbReference>
<dbReference type="OrthoDB" id="947434at2"/>
<evidence type="ECO:0000256" key="1">
    <source>
        <dbReference type="SAM" id="SignalP"/>
    </source>
</evidence>
<dbReference type="InterPro" id="IPR025665">
    <property type="entry name" value="Beta-barrel_OMP_2"/>
</dbReference>
<dbReference type="AlphaFoldDB" id="A0A1X7KG35"/>
<dbReference type="Pfam" id="PF13568">
    <property type="entry name" value="OMP_b-brl_2"/>
    <property type="match status" value="1"/>
</dbReference>
<dbReference type="Proteomes" id="UP000193804">
    <property type="component" value="Unassembled WGS sequence"/>
</dbReference>